<evidence type="ECO:0000256" key="12">
    <source>
        <dbReference type="ARBA" id="ARBA00042677"/>
    </source>
</evidence>
<keyword evidence="8" id="KW-0233">DNA recombination</keyword>
<evidence type="ECO:0000256" key="13">
    <source>
        <dbReference type="SAM" id="Coils"/>
    </source>
</evidence>
<sequence length="587" mass="69744">MVLISFTNIVVDEFSYGKQNPLKNYLYFLTHMHSDHYQGLSQNWNYGPIYCSKTTKRLLLQKFPHLKRVMALDMNEEIRICINEQNKIYISVYLFDSNHCPGSVMFMFEGYFGRILHTGDMRFSLKMIEKNPILYPLENKDPQKGRCSLQIDECIFDNTYCDPEFQFPDQDKAKQMLIQIIDQHKGNQNLRVFLCMDSIGKEEIFVFLSEYYQTLIVVNEQRYQTILCIKSLPYQYFTTNRNQGWIEIIKKVDRRERIANNPDAITITCTGWINIRNYLTWDNINYLVPYSLHSNFQELELFISSVRPSILNQVVRNRPKQQIHEQMLGQNNTLFSLKQKGLIIFKKNFLSENTMSKEYKELMTNGQKQKEINFLLGLEISEQEKILENSLSFQFKNQQIFCQKRRNTKGAKLSDPIKNKSFNEVDAHKAKLSIQEMKQQKEKEEDINKQASYQIVNKKIKLIQSKLFSNIKNNQNFIQNNNDKSFKNTKNNENFIQINSDSDSDNECESEKQTQNSNLQQQQPRKIYKIDEKEIEQDIQKIDEISKQEEEKSQNSLQKIIQFQNNNDKNLQKDRIKYILNKYFIKN</sequence>
<dbReference type="EMBL" id="GL984180">
    <property type="protein sequence ID" value="EGR29145.1"/>
    <property type="molecule type" value="Genomic_DNA"/>
</dbReference>
<evidence type="ECO:0000259" key="15">
    <source>
        <dbReference type="Pfam" id="PF07522"/>
    </source>
</evidence>
<evidence type="ECO:0000256" key="8">
    <source>
        <dbReference type="ARBA" id="ARBA00023172"/>
    </source>
</evidence>
<evidence type="ECO:0000256" key="7">
    <source>
        <dbReference type="ARBA" id="ARBA00022839"/>
    </source>
</evidence>
<dbReference type="Gene3D" id="3.60.15.10">
    <property type="entry name" value="Ribonuclease Z/Hydroxyacylglutathione hydrolase-like"/>
    <property type="match status" value="1"/>
</dbReference>
<keyword evidence="6" id="KW-0378">Hydrolase</keyword>
<organism evidence="16 17">
    <name type="scientific">Ichthyophthirius multifiliis</name>
    <name type="common">White spot disease agent</name>
    <name type="synonym">Ich</name>
    <dbReference type="NCBI Taxonomy" id="5932"/>
    <lineage>
        <taxon>Eukaryota</taxon>
        <taxon>Sar</taxon>
        <taxon>Alveolata</taxon>
        <taxon>Ciliophora</taxon>
        <taxon>Intramacronucleata</taxon>
        <taxon>Oligohymenophorea</taxon>
        <taxon>Hymenostomatida</taxon>
        <taxon>Ophryoglenina</taxon>
        <taxon>Ichthyophthirius</taxon>
    </lineage>
</organism>
<dbReference type="PANTHER" id="PTHR23240:SF8">
    <property type="entry name" value="PROTEIN ARTEMIS"/>
    <property type="match status" value="1"/>
</dbReference>
<feature type="domain" description="DNA repair metallo-beta-lactamase" evidence="15">
    <location>
        <begin position="265"/>
        <end position="309"/>
    </location>
</feature>
<dbReference type="GO" id="GO:0006303">
    <property type="term" value="P:double-strand break repair via nonhomologous end joining"/>
    <property type="evidence" value="ECO:0007669"/>
    <property type="project" value="TreeGrafter"/>
</dbReference>
<dbReference type="FunCoup" id="G0R046">
    <property type="interactions" value="1"/>
</dbReference>
<feature type="compositionally biased region" description="Low complexity" evidence="14">
    <location>
        <begin position="513"/>
        <end position="523"/>
    </location>
</feature>
<dbReference type="Gene3D" id="3.40.50.12650">
    <property type="match status" value="1"/>
</dbReference>
<evidence type="ECO:0000256" key="3">
    <source>
        <dbReference type="ARBA" id="ARBA00022722"/>
    </source>
</evidence>
<dbReference type="GO" id="GO:0036297">
    <property type="term" value="P:interstrand cross-link repair"/>
    <property type="evidence" value="ECO:0007669"/>
    <property type="project" value="TreeGrafter"/>
</dbReference>
<reference evidence="16 17" key="1">
    <citation type="submission" date="2011-07" db="EMBL/GenBank/DDBJ databases">
        <authorList>
            <person name="Coyne R."/>
            <person name="Brami D."/>
            <person name="Johnson J."/>
            <person name="Hostetler J."/>
            <person name="Hannick L."/>
            <person name="Clark T."/>
            <person name="Cassidy-Hanley D."/>
            <person name="Inman J."/>
        </authorList>
    </citation>
    <scope>NUCLEOTIDE SEQUENCE [LARGE SCALE GENOMIC DNA]</scope>
    <source>
        <strain evidence="16 17">G5</strain>
    </source>
</reference>
<feature type="region of interest" description="Disordered" evidence="14">
    <location>
        <begin position="501"/>
        <end position="523"/>
    </location>
</feature>
<keyword evidence="5" id="KW-0227">DNA damage</keyword>
<evidence type="ECO:0000256" key="2">
    <source>
        <dbReference type="ARBA" id="ARBA00010304"/>
    </source>
</evidence>
<evidence type="ECO:0000256" key="5">
    <source>
        <dbReference type="ARBA" id="ARBA00022763"/>
    </source>
</evidence>
<dbReference type="PANTHER" id="PTHR23240">
    <property type="entry name" value="DNA CROSS-LINK REPAIR PROTEIN PSO2/SNM1-RELATED"/>
    <property type="match status" value="1"/>
</dbReference>
<evidence type="ECO:0000256" key="6">
    <source>
        <dbReference type="ARBA" id="ARBA00022801"/>
    </source>
</evidence>
<proteinExistence type="inferred from homology"/>
<keyword evidence="3" id="KW-0540">Nuclease</keyword>
<evidence type="ECO:0000313" key="16">
    <source>
        <dbReference type="EMBL" id="EGR29145.1"/>
    </source>
</evidence>
<dbReference type="STRING" id="857967.G0R046"/>
<keyword evidence="10" id="KW-0539">Nucleus</keyword>
<feature type="coiled-coil region" evidence="13">
    <location>
        <begin position="427"/>
        <end position="454"/>
    </location>
</feature>
<evidence type="ECO:0000256" key="1">
    <source>
        <dbReference type="ARBA" id="ARBA00004123"/>
    </source>
</evidence>
<keyword evidence="7" id="KW-0269">Exonuclease</keyword>
<keyword evidence="13" id="KW-0175">Coiled coil</keyword>
<name>G0R046_ICHMU</name>
<dbReference type="Proteomes" id="UP000008983">
    <property type="component" value="Unassembled WGS sequence"/>
</dbReference>
<evidence type="ECO:0000256" key="10">
    <source>
        <dbReference type="ARBA" id="ARBA00023242"/>
    </source>
</evidence>
<dbReference type="CDD" id="cd16273">
    <property type="entry name" value="SNM1A-1C-like_MBL-fold"/>
    <property type="match status" value="1"/>
</dbReference>
<evidence type="ECO:0000313" key="17">
    <source>
        <dbReference type="Proteomes" id="UP000008983"/>
    </source>
</evidence>
<dbReference type="GO" id="GO:0035312">
    <property type="term" value="F:5'-3' DNA exonuclease activity"/>
    <property type="evidence" value="ECO:0007669"/>
    <property type="project" value="TreeGrafter"/>
</dbReference>
<dbReference type="InterPro" id="IPR036866">
    <property type="entry name" value="RibonucZ/Hydroxyglut_hydro"/>
</dbReference>
<evidence type="ECO:0000256" key="4">
    <source>
        <dbReference type="ARBA" id="ARBA00022759"/>
    </source>
</evidence>
<keyword evidence="17" id="KW-1185">Reference proteome</keyword>
<keyword evidence="4" id="KW-0255">Endonuclease</keyword>
<comment type="subcellular location">
    <subcellularLocation>
        <location evidence="1">Nucleus</location>
    </subcellularLocation>
</comment>
<dbReference type="Pfam" id="PF07522">
    <property type="entry name" value="DRMBL"/>
    <property type="match status" value="1"/>
</dbReference>
<dbReference type="InterPro" id="IPR011084">
    <property type="entry name" value="DRMBL"/>
</dbReference>
<dbReference type="GO" id="GO:0005634">
    <property type="term" value="C:nucleus"/>
    <property type="evidence" value="ECO:0007669"/>
    <property type="project" value="UniProtKB-SubCell"/>
</dbReference>
<dbReference type="eggNOG" id="KOG1361">
    <property type="taxonomic scope" value="Eukaryota"/>
</dbReference>
<dbReference type="GO" id="GO:0004519">
    <property type="term" value="F:endonuclease activity"/>
    <property type="evidence" value="ECO:0007669"/>
    <property type="project" value="UniProtKB-KW"/>
</dbReference>
<dbReference type="AlphaFoldDB" id="G0R046"/>
<gene>
    <name evidence="16" type="ORF">IMG5_161990</name>
</gene>
<evidence type="ECO:0000256" key="14">
    <source>
        <dbReference type="SAM" id="MobiDB-lite"/>
    </source>
</evidence>
<dbReference type="OrthoDB" id="262529at2759"/>
<dbReference type="InParanoid" id="G0R046"/>
<evidence type="ECO:0000256" key="9">
    <source>
        <dbReference type="ARBA" id="ARBA00023204"/>
    </source>
</evidence>
<accession>G0R046</accession>
<dbReference type="GeneID" id="14905255"/>
<dbReference type="GO" id="GO:0006310">
    <property type="term" value="P:DNA recombination"/>
    <property type="evidence" value="ECO:0007669"/>
    <property type="project" value="UniProtKB-KW"/>
</dbReference>
<dbReference type="OMA" id="EYRSIMM"/>
<protein>
    <recommendedName>
        <fullName evidence="11">Protein artemis</fullName>
    </recommendedName>
    <alternativeName>
        <fullName evidence="12">DNA cross-link repair 1C protein</fullName>
    </alternativeName>
</protein>
<dbReference type="RefSeq" id="XP_004030381.1">
    <property type="nucleotide sequence ID" value="XM_004030333.1"/>
</dbReference>
<dbReference type="GO" id="GO:0003684">
    <property type="term" value="F:damaged DNA binding"/>
    <property type="evidence" value="ECO:0007669"/>
    <property type="project" value="TreeGrafter"/>
</dbReference>
<dbReference type="SUPFAM" id="SSF56281">
    <property type="entry name" value="Metallo-hydrolase/oxidoreductase"/>
    <property type="match status" value="1"/>
</dbReference>
<evidence type="ECO:0000256" key="11">
    <source>
        <dbReference type="ARBA" id="ARBA00039759"/>
    </source>
</evidence>
<comment type="similarity">
    <text evidence="2">Belongs to the DNA repair metallo-beta-lactamase (DRMBL) family.</text>
</comment>
<keyword evidence="9" id="KW-0234">DNA repair</keyword>